<evidence type="ECO:0000259" key="3">
    <source>
        <dbReference type="PROSITE" id="PS50110"/>
    </source>
</evidence>
<dbReference type="GO" id="GO:0000160">
    <property type="term" value="P:phosphorelay signal transduction system"/>
    <property type="evidence" value="ECO:0007669"/>
    <property type="project" value="InterPro"/>
</dbReference>
<dbReference type="InterPro" id="IPR050595">
    <property type="entry name" value="Bact_response_regulator"/>
</dbReference>
<dbReference type="PROSITE" id="PS50110">
    <property type="entry name" value="RESPONSE_REGULATORY"/>
    <property type="match status" value="1"/>
</dbReference>
<accession>A0A450TM35</accession>
<evidence type="ECO:0000313" key="4">
    <source>
        <dbReference type="EMBL" id="VFJ68794.1"/>
    </source>
</evidence>
<dbReference type="SUPFAM" id="SSF52172">
    <property type="entry name" value="CheY-like"/>
    <property type="match status" value="1"/>
</dbReference>
<reference evidence="4" key="1">
    <citation type="submission" date="2019-02" db="EMBL/GenBank/DDBJ databases">
        <authorList>
            <person name="Gruber-Vodicka R. H."/>
            <person name="Seah K. B. B."/>
        </authorList>
    </citation>
    <scope>NUCLEOTIDE SEQUENCE</scope>
    <source>
        <strain evidence="4">BECK_BZ131</strain>
    </source>
</reference>
<dbReference type="PANTHER" id="PTHR44591:SF3">
    <property type="entry name" value="RESPONSE REGULATORY DOMAIN-CONTAINING PROTEIN"/>
    <property type="match status" value="1"/>
</dbReference>
<feature type="modified residue" description="4-aspartylphosphate" evidence="2">
    <location>
        <position position="53"/>
    </location>
</feature>
<dbReference type="PANTHER" id="PTHR44591">
    <property type="entry name" value="STRESS RESPONSE REGULATOR PROTEIN 1"/>
    <property type="match status" value="1"/>
</dbReference>
<proteinExistence type="predicted"/>
<dbReference type="AlphaFoldDB" id="A0A450TM35"/>
<dbReference type="Pfam" id="PF00072">
    <property type="entry name" value="Response_reg"/>
    <property type="match status" value="1"/>
</dbReference>
<dbReference type="InterPro" id="IPR011006">
    <property type="entry name" value="CheY-like_superfamily"/>
</dbReference>
<dbReference type="Gene3D" id="3.40.50.2300">
    <property type="match status" value="1"/>
</dbReference>
<gene>
    <name evidence="4" type="ORF">BECKFW1821C_GA0114237_101611</name>
</gene>
<protein>
    <submittedName>
        <fullName evidence="4">Two-component system, NtrC family, response regulator PilR</fullName>
    </submittedName>
</protein>
<name>A0A450TM35_9GAMM</name>
<evidence type="ECO:0000256" key="1">
    <source>
        <dbReference type="ARBA" id="ARBA00022553"/>
    </source>
</evidence>
<dbReference type="EMBL" id="CAADFE010000016">
    <property type="protein sequence ID" value="VFJ68794.1"/>
    <property type="molecule type" value="Genomic_DNA"/>
</dbReference>
<keyword evidence="1 2" id="KW-0597">Phosphoprotein</keyword>
<dbReference type="SMART" id="SM00448">
    <property type="entry name" value="REC"/>
    <property type="match status" value="1"/>
</dbReference>
<feature type="domain" description="Response regulatory" evidence="3">
    <location>
        <begin position="3"/>
        <end position="122"/>
    </location>
</feature>
<sequence length="141" mass="15935">MTKILVVDDSPPLLDDLKRVAKKASGGDVITARSAQEAMDLIREHDFDLVITDLRMETKEAGAEKVLKVAKEKDWYTQVILVSSSEMVDKVGSKAMVEEGAYDYVDRNAPGNHLHRLRDMIIPALERRKRKLRAKNDKDSD</sequence>
<evidence type="ECO:0000256" key="2">
    <source>
        <dbReference type="PROSITE-ProRule" id="PRU00169"/>
    </source>
</evidence>
<dbReference type="InterPro" id="IPR001789">
    <property type="entry name" value="Sig_transdc_resp-reg_receiver"/>
</dbReference>
<organism evidence="4">
    <name type="scientific">Candidatus Kentrum sp. FW</name>
    <dbReference type="NCBI Taxonomy" id="2126338"/>
    <lineage>
        <taxon>Bacteria</taxon>
        <taxon>Pseudomonadati</taxon>
        <taxon>Pseudomonadota</taxon>
        <taxon>Gammaproteobacteria</taxon>
        <taxon>Candidatus Kentrum</taxon>
    </lineage>
</organism>